<proteinExistence type="predicted"/>
<sequence length="68" mass="8017">MVLSTVDSRNTNQANQVYLTREVPLIRFPERSRERRRSKLEIRQLFARTWVSALKAVPTPGGQWSWTM</sequence>
<comment type="caution">
    <text evidence="1">The sequence shown here is derived from an EMBL/GenBank/DDBJ whole genome shotgun (WGS) entry which is preliminary data.</text>
</comment>
<protein>
    <submittedName>
        <fullName evidence="1">Uncharacterized protein</fullName>
    </submittedName>
</protein>
<name>A0A0G2J8F4_9EURO</name>
<reference evidence="2" key="1">
    <citation type="journal article" date="2015" name="PLoS Genet.">
        <title>The dynamic genome and transcriptome of the human fungal pathogen Blastomyces and close relative Emmonsia.</title>
        <authorList>
            <person name="Munoz J.F."/>
            <person name="Gauthier G.M."/>
            <person name="Desjardins C.A."/>
            <person name="Gallo J.E."/>
            <person name="Holder J."/>
            <person name="Sullivan T.D."/>
            <person name="Marty A.J."/>
            <person name="Carmen J.C."/>
            <person name="Chen Z."/>
            <person name="Ding L."/>
            <person name="Gujja S."/>
            <person name="Magrini V."/>
            <person name="Misas E."/>
            <person name="Mitreva M."/>
            <person name="Priest M."/>
            <person name="Saif S."/>
            <person name="Whiston E.A."/>
            <person name="Young S."/>
            <person name="Zeng Q."/>
            <person name="Goldman W.E."/>
            <person name="Mardis E.R."/>
            <person name="Taylor J.W."/>
            <person name="McEwen J.G."/>
            <person name="Clay O.K."/>
            <person name="Klein B.S."/>
            <person name="Cuomo C.A."/>
        </authorList>
    </citation>
    <scope>NUCLEOTIDE SEQUENCE [LARGE SCALE GENOMIC DNA]</scope>
    <source>
        <strain evidence="2">UAMH 3008</strain>
    </source>
</reference>
<dbReference type="AlphaFoldDB" id="A0A0G2J8F4"/>
<evidence type="ECO:0000313" key="2">
    <source>
        <dbReference type="Proteomes" id="UP000034164"/>
    </source>
</evidence>
<accession>A0A0G2J8F4</accession>
<dbReference type="Proteomes" id="UP000034164">
    <property type="component" value="Unassembled WGS sequence"/>
</dbReference>
<dbReference type="VEuPathDB" id="FungiDB:EMCG_03380"/>
<evidence type="ECO:0000313" key="1">
    <source>
        <dbReference type="EMBL" id="KKZ62136.1"/>
    </source>
</evidence>
<gene>
    <name evidence="1" type="ORF">EMCG_03380</name>
</gene>
<dbReference type="EMBL" id="LCZI01001177">
    <property type="protein sequence ID" value="KKZ62136.1"/>
    <property type="molecule type" value="Genomic_DNA"/>
</dbReference>
<organism evidence="1 2">
    <name type="scientific">[Emmonsia] crescens</name>
    <dbReference type="NCBI Taxonomy" id="73230"/>
    <lineage>
        <taxon>Eukaryota</taxon>
        <taxon>Fungi</taxon>
        <taxon>Dikarya</taxon>
        <taxon>Ascomycota</taxon>
        <taxon>Pezizomycotina</taxon>
        <taxon>Eurotiomycetes</taxon>
        <taxon>Eurotiomycetidae</taxon>
        <taxon>Onygenales</taxon>
        <taxon>Ajellomycetaceae</taxon>
        <taxon>Emergomyces</taxon>
    </lineage>
</organism>